<protein>
    <submittedName>
        <fullName evidence="2">Uncharacterized protein</fullName>
    </submittedName>
</protein>
<dbReference type="Proteomes" id="UP000250275">
    <property type="component" value="Unassembled WGS sequence"/>
</dbReference>
<accession>A0A310SSP0</accession>
<feature type="region of interest" description="Disordered" evidence="1">
    <location>
        <begin position="13"/>
        <end position="32"/>
    </location>
</feature>
<reference evidence="2 3" key="1">
    <citation type="submission" date="2015-07" db="EMBL/GenBank/DDBJ databases">
        <title>The genome of Eufriesea mexicana.</title>
        <authorList>
            <person name="Pan H."/>
            <person name="Kapheim K."/>
        </authorList>
    </citation>
    <scope>NUCLEOTIDE SEQUENCE [LARGE SCALE GENOMIC DNA]</scope>
    <source>
        <strain evidence="2">0111107269</strain>
        <tissue evidence="2">Whole body</tissue>
    </source>
</reference>
<evidence type="ECO:0000313" key="2">
    <source>
        <dbReference type="EMBL" id="OAD59137.1"/>
    </source>
</evidence>
<sequence length="253" mass="27871">MIPAQLQASKRWYSESSWGGSSGGGGGNGEEARVSSVAGAIHVKGGKRAGKAWKKVQHAPRPPSVLPFNHQYQPSYLASRPLPSTIALFSVPVVQVQSVVPLQGGRRGAPLSNVRFAWSYRDVCRSMAVKRIEGYGVAEERGNGSKRAGIAAFRRSTPLIKPKGGRVLSFSSQTTMYPVRGTWPASLPETLLRIPITLVKGVKIAYWLEKVHEISSQQVRSDAQRSMESLHDQSLTRENEKERAWTFHMHLTK</sequence>
<feature type="compositionally biased region" description="Gly residues" evidence="1">
    <location>
        <begin position="20"/>
        <end position="29"/>
    </location>
</feature>
<dbReference type="EMBL" id="KQ760761">
    <property type="protein sequence ID" value="OAD59137.1"/>
    <property type="molecule type" value="Genomic_DNA"/>
</dbReference>
<evidence type="ECO:0000313" key="3">
    <source>
        <dbReference type="Proteomes" id="UP000250275"/>
    </source>
</evidence>
<dbReference type="AlphaFoldDB" id="A0A310SSP0"/>
<gene>
    <name evidence="2" type="ORF">WN48_09751</name>
</gene>
<keyword evidence="3" id="KW-1185">Reference proteome</keyword>
<evidence type="ECO:0000256" key="1">
    <source>
        <dbReference type="SAM" id="MobiDB-lite"/>
    </source>
</evidence>
<organism evidence="2 3">
    <name type="scientific">Eufriesea mexicana</name>
    <dbReference type="NCBI Taxonomy" id="516756"/>
    <lineage>
        <taxon>Eukaryota</taxon>
        <taxon>Metazoa</taxon>
        <taxon>Ecdysozoa</taxon>
        <taxon>Arthropoda</taxon>
        <taxon>Hexapoda</taxon>
        <taxon>Insecta</taxon>
        <taxon>Pterygota</taxon>
        <taxon>Neoptera</taxon>
        <taxon>Endopterygota</taxon>
        <taxon>Hymenoptera</taxon>
        <taxon>Apocrita</taxon>
        <taxon>Aculeata</taxon>
        <taxon>Apoidea</taxon>
        <taxon>Anthophila</taxon>
        <taxon>Apidae</taxon>
        <taxon>Eufriesea</taxon>
    </lineage>
</organism>
<name>A0A310SSP0_9HYME</name>
<proteinExistence type="predicted"/>